<dbReference type="EMBL" id="GBRH01200562">
    <property type="protein sequence ID" value="JAD97333.1"/>
    <property type="molecule type" value="Transcribed_RNA"/>
</dbReference>
<reference evidence="1" key="2">
    <citation type="journal article" date="2015" name="Data Brief">
        <title>Shoot transcriptome of the giant reed, Arundo donax.</title>
        <authorList>
            <person name="Barrero R.A."/>
            <person name="Guerrero F.D."/>
            <person name="Moolhuijzen P."/>
            <person name="Goolsby J.A."/>
            <person name="Tidwell J."/>
            <person name="Bellgard S.E."/>
            <person name="Bellgard M.I."/>
        </authorList>
    </citation>
    <scope>NUCLEOTIDE SEQUENCE</scope>
    <source>
        <tissue evidence="1">Shoot tissue taken approximately 20 cm above the soil surface</tissue>
    </source>
</reference>
<name>A0A0A9EE90_ARUDO</name>
<evidence type="ECO:0000313" key="1">
    <source>
        <dbReference type="EMBL" id="JAD97333.1"/>
    </source>
</evidence>
<organism evidence="1">
    <name type="scientific">Arundo donax</name>
    <name type="common">Giant reed</name>
    <name type="synonym">Donax arundinaceus</name>
    <dbReference type="NCBI Taxonomy" id="35708"/>
    <lineage>
        <taxon>Eukaryota</taxon>
        <taxon>Viridiplantae</taxon>
        <taxon>Streptophyta</taxon>
        <taxon>Embryophyta</taxon>
        <taxon>Tracheophyta</taxon>
        <taxon>Spermatophyta</taxon>
        <taxon>Magnoliopsida</taxon>
        <taxon>Liliopsida</taxon>
        <taxon>Poales</taxon>
        <taxon>Poaceae</taxon>
        <taxon>PACMAD clade</taxon>
        <taxon>Arundinoideae</taxon>
        <taxon>Arundineae</taxon>
        <taxon>Arundo</taxon>
    </lineage>
</organism>
<proteinExistence type="predicted"/>
<sequence length="49" mass="5975">MVKFRSMQESIQNNGYATHSWKRKEKLNIWRCYAIYSRKKTSKNVESTF</sequence>
<reference evidence="1" key="1">
    <citation type="submission" date="2014-09" db="EMBL/GenBank/DDBJ databases">
        <authorList>
            <person name="Magalhaes I.L.F."/>
            <person name="Oliveira U."/>
            <person name="Santos F.R."/>
            <person name="Vidigal T.H.D.A."/>
            <person name="Brescovit A.D."/>
            <person name="Santos A.J."/>
        </authorList>
    </citation>
    <scope>NUCLEOTIDE SEQUENCE</scope>
    <source>
        <tissue evidence="1">Shoot tissue taken approximately 20 cm above the soil surface</tissue>
    </source>
</reference>
<accession>A0A0A9EE90</accession>
<dbReference type="AlphaFoldDB" id="A0A0A9EE90"/>
<protein>
    <submittedName>
        <fullName evidence="1">Uncharacterized protein</fullName>
    </submittedName>
</protein>